<keyword evidence="1" id="KW-0723">Serine/threonine-protein kinase</keyword>
<dbReference type="GO" id="GO:0005524">
    <property type="term" value="F:ATP binding"/>
    <property type="evidence" value="ECO:0007669"/>
    <property type="project" value="UniProtKB-KW"/>
</dbReference>
<sequence>MANVIPPAPLGTDATADRFVAGPAARVRPDAAAERRFRFELAAHPGSVAHARRLTRARLSGWALCEDTCDTAALVVSELVTNAIVHAAGRRVVCELHDRDDLVRIAVRDEGRAPGEPHPTPQRPEEEHGRGLLLIEAMCRAWGAQDAGPGLLVWADVPRGVVPAQHASEVSPPADTARRLNTVPPPADSARPLNKVPPPADRRSRDTAARSDLGWSAKKPPAEDRGNGVEAAHRTGAVTVPAARRGRERGTV</sequence>
<name>A0ABW6UMG9_9ACTN</name>
<dbReference type="Proteomes" id="UP001602058">
    <property type="component" value="Unassembled WGS sequence"/>
</dbReference>
<reference evidence="4 5" key="1">
    <citation type="submission" date="2024-10" db="EMBL/GenBank/DDBJ databases">
        <title>The Natural Products Discovery Center: Release of the First 8490 Sequenced Strains for Exploring Actinobacteria Biosynthetic Diversity.</title>
        <authorList>
            <person name="Kalkreuter E."/>
            <person name="Kautsar S.A."/>
            <person name="Yang D."/>
            <person name="Bader C.D."/>
            <person name="Teijaro C.N."/>
            <person name="Fluegel L."/>
            <person name="Davis C.M."/>
            <person name="Simpson J.R."/>
            <person name="Lauterbach L."/>
            <person name="Steele A.D."/>
            <person name="Gui C."/>
            <person name="Meng S."/>
            <person name="Li G."/>
            <person name="Viehrig K."/>
            <person name="Ye F."/>
            <person name="Su P."/>
            <person name="Kiefer A.F."/>
            <person name="Nichols A."/>
            <person name="Cepeda A.J."/>
            <person name="Yan W."/>
            <person name="Fan B."/>
            <person name="Jiang Y."/>
            <person name="Adhikari A."/>
            <person name="Zheng C.-J."/>
            <person name="Schuster L."/>
            <person name="Cowan T.M."/>
            <person name="Smanski M.J."/>
            <person name="Chevrette M.G."/>
            <person name="De Carvalho L.P.S."/>
            <person name="Shen B."/>
        </authorList>
    </citation>
    <scope>NUCLEOTIDE SEQUENCE [LARGE SCALE GENOMIC DNA]</scope>
    <source>
        <strain evidence="4 5">NPDC001390</strain>
    </source>
</reference>
<evidence type="ECO:0000256" key="2">
    <source>
        <dbReference type="SAM" id="MobiDB-lite"/>
    </source>
</evidence>
<comment type="caution">
    <text evidence="4">The sequence shown here is derived from an EMBL/GenBank/DDBJ whole genome shotgun (WGS) entry which is preliminary data.</text>
</comment>
<dbReference type="EMBL" id="JBIAWJ010000014">
    <property type="protein sequence ID" value="MFF4524635.1"/>
    <property type="molecule type" value="Genomic_DNA"/>
</dbReference>
<keyword evidence="1" id="KW-0418">Kinase</keyword>
<accession>A0ABW6UMG9</accession>
<evidence type="ECO:0000313" key="5">
    <source>
        <dbReference type="Proteomes" id="UP001602058"/>
    </source>
</evidence>
<proteinExistence type="predicted"/>
<keyword evidence="1" id="KW-0808">Transferase</keyword>
<keyword evidence="4" id="KW-0067">ATP-binding</keyword>
<evidence type="ECO:0000259" key="3">
    <source>
        <dbReference type="Pfam" id="PF13581"/>
    </source>
</evidence>
<evidence type="ECO:0000256" key="1">
    <source>
        <dbReference type="ARBA" id="ARBA00022527"/>
    </source>
</evidence>
<organism evidence="4 5">
    <name type="scientific">Streptomyces bluensis</name>
    <dbReference type="NCBI Taxonomy" id="33897"/>
    <lineage>
        <taxon>Bacteria</taxon>
        <taxon>Bacillati</taxon>
        <taxon>Actinomycetota</taxon>
        <taxon>Actinomycetes</taxon>
        <taxon>Kitasatosporales</taxon>
        <taxon>Streptomycetaceae</taxon>
        <taxon>Streptomyces</taxon>
    </lineage>
</organism>
<dbReference type="SUPFAM" id="SSF55874">
    <property type="entry name" value="ATPase domain of HSP90 chaperone/DNA topoisomerase II/histidine kinase"/>
    <property type="match status" value="1"/>
</dbReference>
<protein>
    <submittedName>
        <fullName evidence="4">ATP-binding protein</fullName>
    </submittedName>
</protein>
<keyword evidence="4" id="KW-0547">Nucleotide-binding</keyword>
<dbReference type="InterPro" id="IPR050267">
    <property type="entry name" value="Anti-sigma-factor_SerPK"/>
</dbReference>
<feature type="region of interest" description="Disordered" evidence="2">
    <location>
        <begin position="165"/>
        <end position="252"/>
    </location>
</feature>
<dbReference type="PANTHER" id="PTHR35526">
    <property type="entry name" value="ANTI-SIGMA-F FACTOR RSBW-RELATED"/>
    <property type="match status" value="1"/>
</dbReference>
<dbReference type="CDD" id="cd16936">
    <property type="entry name" value="HATPase_RsbW-like"/>
    <property type="match status" value="1"/>
</dbReference>
<dbReference type="Gene3D" id="3.30.565.10">
    <property type="entry name" value="Histidine kinase-like ATPase, C-terminal domain"/>
    <property type="match status" value="1"/>
</dbReference>
<dbReference type="PANTHER" id="PTHR35526:SF3">
    <property type="entry name" value="ANTI-SIGMA-F FACTOR RSBW"/>
    <property type="match status" value="1"/>
</dbReference>
<dbReference type="InterPro" id="IPR036890">
    <property type="entry name" value="HATPase_C_sf"/>
</dbReference>
<feature type="region of interest" description="Disordered" evidence="2">
    <location>
        <begin position="108"/>
        <end position="127"/>
    </location>
</feature>
<feature type="domain" description="Histidine kinase/HSP90-like ATPase" evidence="3">
    <location>
        <begin position="42"/>
        <end position="141"/>
    </location>
</feature>
<dbReference type="InterPro" id="IPR003594">
    <property type="entry name" value="HATPase_dom"/>
</dbReference>
<feature type="compositionally biased region" description="Basic and acidic residues" evidence="2">
    <location>
        <begin position="220"/>
        <end position="233"/>
    </location>
</feature>
<feature type="compositionally biased region" description="Basic and acidic residues" evidence="2">
    <location>
        <begin position="200"/>
        <end position="209"/>
    </location>
</feature>
<gene>
    <name evidence="4" type="ORF">ACFY1D_24900</name>
</gene>
<dbReference type="RefSeq" id="WP_387889553.1">
    <property type="nucleotide sequence ID" value="NZ_JBIAWJ010000014.1"/>
</dbReference>
<evidence type="ECO:0000313" key="4">
    <source>
        <dbReference type="EMBL" id="MFF4524635.1"/>
    </source>
</evidence>
<keyword evidence="5" id="KW-1185">Reference proteome</keyword>
<dbReference type="Pfam" id="PF13581">
    <property type="entry name" value="HATPase_c_2"/>
    <property type="match status" value="1"/>
</dbReference>